<accession>A0A7W9YBW9</accession>
<comment type="caution">
    <text evidence="1">The sequence shown here is derived from an EMBL/GenBank/DDBJ whole genome shotgun (WGS) entry which is preliminary data.</text>
</comment>
<evidence type="ECO:0000313" key="2">
    <source>
        <dbReference type="Proteomes" id="UP000547879"/>
    </source>
</evidence>
<gene>
    <name evidence="1" type="ORF">HNQ72_005587</name>
</gene>
<evidence type="ECO:0000313" key="1">
    <source>
        <dbReference type="EMBL" id="MBB6165739.1"/>
    </source>
</evidence>
<dbReference type="Proteomes" id="UP000547879">
    <property type="component" value="Unassembled WGS sequence"/>
</dbReference>
<protein>
    <submittedName>
        <fullName evidence="1">Uncharacterized protein</fullName>
    </submittedName>
</protein>
<dbReference type="AlphaFoldDB" id="A0A7W9YBW9"/>
<dbReference type="RefSeq" id="WP_183997217.1">
    <property type="nucleotide sequence ID" value="NZ_BMHW01000011.1"/>
</dbReference>
<reference evidence="1 2" key="1">
    <citation type="submission" date="2020-08" db="EMBL/GenBank/DDBJ databases">
        <title>Genomic Encyclopedia of Type Strains, Phase IV (KMG-IV): sequencing the most valuable type-strain genomes for metagenomic binning, comparative biology and taxonomic classification.</title>
        <authorList>
            <person name="Goeker M."/>
        </authorList>
    </citation>
    <scope>NUCLEOTIDE SEQUENCE [LARGE SCALE GENOMIC DNA]</scope>
    <source>
        <strain evidence="1 2">DSM 100734</strain>
    </source>
</reference>
<sequence length="48" mass="5554">MYDYQPIVEDHVRPNPLLQEGQRIPLEKEIVIHTNVQMSERVPTAVAV</sequence>
<organism evidence="1 2">
    <name type="scientific">Rhizobium wenxiniae</name>
    <dbReference type="NCBI Taxonomy" id="1737357"/>
    <lineage>
        <taxon>Bacteria</taxon>
        <taxon>Pseudomonadati</taxon>
        <taxon>Pseudomonadota</taxon>
        <taxon>Alphaproteobacteria</taxon>
        <taxon>Hyphomicrobiales</taxon>
        <taxon>Rhizobiaceae</taxon>
        <taxon>Rhizobium/Agrobacterium group</taxon>
        <taxon>Rhizobium</taxon>
    </lineage>
</organism>
<proteinExistence type="predicted"/>
<dbReference type="EMBL" id="JACHEG010000010">
    <property type="protein sequence ID" value="MBB6165739.1"/>
    <property type="molecule type" value="Genomic_DNA"/>
</dbReference>
<name>A0A7W9YBW9_9HYPH</name>
<keyword evidence="2" id="KW-1185">Reference proteome</keyword>